<dbReference type="PANTHER" id="PTHR46797:SF2">
    <property type="entry name" value="TRANSCRIPTIONAL REGULATOR"/>
    <property type="match status" value="1"/>
</dbReference>
<dbReference type="AlphaFoldDB" id="A0A9Q3YMK7"/>
<dbReference type="PROSITE" id="PS50943">
    <property type="entry name" value="HTH_CROC1"/>
    <property type="match status" value="1"/>
</dbReference>
<evidence type="ECO:0000313" key="4">
    <source>
        <dbReference type="Proteomes" id="UP001108027"/>
    </source>
</evidence>
<dbReference type="PANTHER" id="PTHR46797">
    <property type="entry name" value="HTH-TYPE TRANSCRIPTIONAL REGULATOR"/>
    <property type="match status" value="1"/>
</dbReference>
<dbReference type="SUPFAM" id="SSF47413">
    <property type="entry name" value="lambda repressor-like DNA-binding domains"/>
    <property type="match status" value="1"/>
</dbReference>
<dbReference type="GO" id="GO:0003700">
    <property type="term" value="F:DNA-binding transcription factor activity"/>
    <property type="evidence" value="ECO:0007669"/>
    <property type="project" value="TreeGrafter"/>
</dbReference>
<dbReference type="InterPro" id="IPR050807">
    <property type="entry name" value="TransReg_Diox_bact_type"/>
</dbReference>
<dbReference type="GO" id="GO:0005829">
    <property type="term" value="C:cytosol"/>
    <property type="evidence" value="ECO:0007669"/>
    <property type="project" value="TreeGrafter"/>
</dbReference>
<evidence type="ECO:0000256" key="1">
    <source>
        <dbReference type="ARBA" id="ARBA00023125"/>
    </source>
</evidence>
<evidence type="ECO:0000313" key="3">
    <source>
        <dbReference type="EMBL" id="MCC4308882.1"/>
    </source>
</evidence>
<name>A0A9Q3YMK7_9GAMM</name>
<dbReference type="CDD" id="cd00093">
    <property type="entry name" value="HTH_XRE"/>
    <property type="match status" value="1"/>
</dbReference>
<dbReference type="InterPro" id="IPR001387">
    <property type="entry name" value="Cro/C1-type_HTH"/>
</dbReference>
<proteinExistence type="predicted"/>
<reference evidence="3" key="1">
    <citation type="submission" date="2021-10" db="EMBL/GenBank/DDBJ databases">
        <title>The diversity and Nitrogen Metabolism of Culturable Nitrate-Utilizing Bacteria Within the Oxygen Minimum Zone of the Changjiang (Yangtze River)Estuary.</title>
        <authorList>
            <person name="Zhang D."/>
            <person name="Zheng J."/>
            <person name="Liu S."/>
            <person name="He W."/>
        </authorList>
    </citation>
    <scope>NUCLEOTIDE SEQUENCE</scope>
    <source>
        <strain evidence="3">FXH-223</strain>
    </source>
</reference>
<accession>A0A9Q3YMK7</accession>
<dbReference type="Gene3D" id="1.10.260.40">
    <property type="entry name" value="lambda repressor-like DNA-binding domains"/>
    <property type="match status" value="1"/>
</dbReference>
<keyword evidence="4" id="KW-1185">Reference proteome</keyword>
<dbReference type="SMART" id="SM00530">
    <property type="entry name" value="HTH_XRE"/>
    <property type="match status" value="1"/>
</dbReference>
<dbReference type="Pfam" id="PF13560">
    <property type="entry name" value="HTH_31"/>
    <property type="match status" value="1"/>
</dbReference>
<dbReference type="RefSeq" id="WP_228233892.1">
    <property type="nucleotide sequence ID" value="NZ_ARXL01000063.1"/>
</dbReference>
<comment type="caution">
    <text evidence="3">The sequence shown here is derived from an EMBL/GenBank/DDBJ whole genome shotgun (WGS) entry which is preliminary data.</text>
</comment>
<dbReference type="GO" id="GO:0003677">
    <property type="term" value="F:DNA binding"/>
    <property type="evidence" value="ECO:0007669"/>
    <property type="project" value="UniProtKB-KW"/>
</dbReference>
<organism evidence="3 4">
    <name type="scientific">Alloalcanivorax marinus</name>
    <dbReference type="NCBI Taxonomy" id="1177169"/>
    <lineage>
        <taxon>Bacteria</taxon>
        <taxon>Pseudomonadati</taxon>
        <taxon>Pseudomonadota</taxon>
        <taxon>Gammaproteobacteria</taxon>
        <taxon>Oceanospirillales</taxon>
        <taxon>Alcanivoracaceae</taxon>
        <taxon>Alloalcanivorax</taxon>
    </lineage>
</organism>
<gene>
    <name evidence="3" type="ORF">LL252_09905</name>
</gene>
<dbReference type="EMBL" id="JAJGNA010000010">
    <property type="protein sequence ID" value="MCC4308882.1"/>
    <property type="molecule type" value="Genomic_DNA"/>
</dbReference>
<dbReference type="Proteomes" id="UP001108027">
    <property type="component" value="Unassembled WGS sequence"/>
</dbReference>
<evidence type="ECO:0000259" key="2">
    <source>
        <dbReference type="PROSITE" id="PS50943"/>
    </source>
</evidence>
<feature type="domain" description="HTH cro/C1-type" evidence="2">
    <location>
        <begin position="11"/>
        <end position="65"/>
    </location>
</feature>
<keyword evidence="1" id="KW-0238">DNA-binding</keyword>
<sequence>MTKDLNIGGLLRERRARLGLTLKQVACRAHTDPGNLSRIERNEQQLSVPRMLALCDALGWPAEDFVRCLTARRGRRVNDIPGGYSAEARGDRLAAGERLRLSFTARLTPDEEPFD</sequence>
<protein>
    <submittedName>
        <fullName evidence="3">Helix-turn-helix domain-containing protein</fullName>
    </submittedName>
</protein>
<dbReference type="InterPro" id="IPR010982">
    <property type="entry name" value="Lambda_DNA-bd_dom_sf"/>
</dbReference>